<sequence>MTGKPIIKGTRVSVQYILNLLANDYTVDEILKEYEVLTKDGINVCLVY</sequence>
<evidence type="ECO:0000313" key="3">
    <source>
        <dbReference type="Proteomes" id="UP000092420"/>
    </source>
</evidence>
<evidence type="ECO:0000313" key="2">
    <source>
        <dbReference type="EMBL" id="KYC58531.1"/>
    </source>
</evidence>
<dbReference type="EMBL" id="LNJB01000046">
    <property type="protein sequence ID" value="KYC52357.1"/>
    <property type="molecule type" value="Genomic_DNA"/>
</dbReference>
<evidence type="ECO:0008006" key="4">
    <source>
        <dbReference type="Google" id="ProtNLM"/>
    </source>
</evidence>
<evidence type="ECO:0000313" key="1">
    <source>
        <dbReference type="EMBL" id="KYC52357.1"/>
    </source>
</evidence>
<dbReference type="SUPFAM" id="SSF46689">
    <property type="entry name" value="Homeodomain-like"/>
    <property type="match status" value="1"/>
</dbReference>
<dbReference type="InterPro" id="IPR007367">
    <property type="entry name" value="DUF433"/>
</dbReference>
<name>A0A150JN53_9EURY</name>
<gene>
    <name evidence="1" type="ORF">AN188_01588</name>
    <name evidence="2" type="ORF">APG09_00001</name>
</gene>
<dbReference type="InterPro" id="IPR036388">
    <property type="entry name" value="WH-like_DNA-bd_sf"/>
</dbReference>
<proteinExistence type="predicted"/>
<comment type="caution">
    <text evidence="2">The sequence shown here is derived from an EMBL/GenBank/DDBJ whole genome shotgun (WGS) entry which is preliminary data.</text>
</comment>
<organism evidence="2">
    <name type="scientific">Candidatus Methanofastidiosum methylothiophilum</name>
    <dbReference type="NCBI Taxonomy" id="1705564"/>
    <lineage>
        <taxon>Archaea</taxon>
        <taxon>Methanobacteriati</taxon>
        <taxon>Methanobacteriota</taxon>
        <taxon>Stenosarchaea group</taxon>
        <taxon>Candidatus Methanofastidiosia</taxon>
        <taxon>Candidatus Methanofastidiosales</taxon>
        <taxon>Candidatus Methanofastidiosaceae</taxon>
        <taxon>Candidatus Methanofastidiosum</taxon>
    </lineage>
</organism>
<dbReference type="InterPro" id="IPR009057">
    <property type="entry name" value="Homeodomain-like_sf"/>
</dbReference>
<dbReference type="Proteomes" id="UP000092420">
    <property type="component" value="Unassembled WGS sequence"/>
</dbReference>
<protein>
    <recommendedName>
        <fullName evidence="4">DUF433 domain-containing protein</fullName>
    </recommendedName>
</protein>
<dbReference type="AlphaFoldDB" id="A0A150JN53"/>
<dbReference type="Gene3D" id="1.10.10.10">
    <property type="entry name" value="Winged helix-like DNA-binding domain superfamily/Winged helix DNA-binding domain"/>
    <property type="match status" value="1"/>
</dbReference>
<dbReference type="Pfam" id="PF04255">
    <property type="entry name" value="DUF433"/>
    <property type="match status" value="1"/>
</dbReference>
<dbReference type="EMBL" id="LNJE01000001">
    <property type="protein sequence ID" value="KYC58531.1"/>
    <property type="molecule type" value="Genomic_DNA"/>
</dbReference>
<accession>A0A150J540</accession>
<accession>A0A150JN53</accession>
<reference evidence="2 3" key="1">
    <citation type="journal article" date="2016" name="ISME J.">
        <title>Chasing the elusive Euryarchaeota class WSA2: genomes reveal a uniquely fastidious methyl-reducing methanogen.</title>
        <authorList>
            <person name="Nobu M.K."/>
            <person name="Narihiro T."/>
            <person name="Kuroda K."/>
            <person name="Mei R."/>
            <person name="Liu W.T."/>
        </authorList>
    </citation>
    <scope>NUCLEOTIDE SEQUENCE [LARGE SCALE GENOMIC DNA]</scope>
    <source>
        <strain evidence="1">ADurb1013_Bin02101</strain>
        <strain evidence="2">ADurb1213_Bin02801</strain>
    </source>
</reference>
<accession>A0A150JFE6</accession>